<feature type="region of interest" description="Disordered" evidence="1">
    <location>
        <begin position="265"/>
        <end position="310"/>
    </location>
</feature>
<evidence type="ECO:0000256" key="1">
    <source>
        <dbReference type="SAM" id="MobiDB-lite"/>
    </source>
</evidence>
<evidence type="ECO:0000313" key="3">
    <source>
        <dbReference type="Proteomes" id="UP001501237"/>
    </source>
</evidence>
<dbReference type="Proteomes" id="UP001501237">
    <property type="component" value="Unassembled WGS sequence"/>
</dbReference>
<accession>A0ABP6QHB4</accession>
<gene>
    <name evidence="2" type="ORF">GCM10010468_61520</name>
</gene>
<feature type="compositionally biased region" description="Low complexity" evidence="1">
    <location>
        <begin position="265"/>
        <end position="276"/>
    </location>
</feature>
<evidence type="ECO:0000313" key="2">
    <source>
        <dbReference type="EMBL" id="GAA3230802.1"/>
    </source>
</evidence>
<dbReference type="InterPro" id="IPR025355">
    <property type="entry name" value="DUF4259"/>
</dbReference>
<comment type="caution">
    <text evidence="2">The sequence shown here is derived from an EMBL/GenBank/DDBJ whole genome shotgun (WGS) entry which is preliminary data.</text>
</comment>
<reference evidence="3" key="1">
    <citation type="journal article" date="2019" name="Int. J. Syst. Evol. Microbiol.">
        <title>The Global Catalogue of Microorganisms (GCM) 10K type strain sequencing project: providing services to taxonomists for standard genome sequencing and annotation.</title>
        <authorList>
            <consortium name="The Broad Institute Genomics Platform"/>
            <consortium name="The Broad Institute Genome Sequencing Center for Infectious Disease"/>
            <person name="Wu L."/>
            <person name="Ma J."/>
        </authorList>
    </citation>
    <scope>NUCLEOTIDE SEQUENCE [LARGE SCALE GENOMIC DNA]</scope>
    <source>
        <strain evidence="3">JCM 9377</strain>
    </source>
</reference>
<sequence>MDLPFAGTFDSDEASDVLWDLDEADDVVAAMTDLLVDFLEDNEEYVNEGASEAALAVACLIAARLSGIAPEADEEAHHWLGRNLFEVSEELRELAASAFTLALRYEDNHLNQFASQRQWHLLREHLEPYRRSLFGVPQRVPDLYEPDLSEGDWFVVDLFGPYGPVPDDAPYSTAVTALADTINTSPEWMEWWLPAGLQSLIVHARLERDGGAPAVGGIWNGLTRGRTTVRLEQDLLYLDVLDEDRLAADLAAGLQRVADRLGLGPLPSLSPAASSRSPRRVPRSSPRAERTSPPPPAPVRLNVVRASHQL</sequence>
<dbReference type="EMBL" id="BAAAUV010000021">
    <property type="protein sequence ID" value="GAA3230802.1"/>
    <property type="molecule type" value="Genomic_DNA"/>
</dbReference>
<organism evidence="2 3">
    <name type="scientific">Actinocorallia longicatena</name>
    <dbReference type="NCBI Taxonomy" id="111803"/>
    <lineage>
        <taxon>Bacteria</taxon>
        <taxon>Bacillati</taxon>
        <taxon>Actinomycetota</taxon>
        <taxon>Actinomycetes</taxon>
        <taxon>Streptosporangiales</taxon>
        <taxon>Thermomonosporaceae</taxon>
        <taxon>Actinocorallia</taxon>
    </lineage>
</organism>
<dbReference type="Pfam" id="PF14078">
    <property type="entry name" value="DUF4259"/>
    <property type="match status" value="1"/>
</dbReference>
<dbReference type="RefSeq" id="WP_344835342.1">
    <property type="nucleotide sequence ID" value="NZ_BAAAUV010000021.1"/>
</dbReference>
<protein>
    <submittedName>
        <fullName evidence="2">Uncharacterized protein</fullName>
    </submittedName>
</protein>
<name>A0ABP6QHB4_9ACTN</name>
<keyword evidence="3" id="KW-1185">Reference proteome</keyword>
<proteinExistence type="predicted"/>